<sequence>MLGKGCKLTHVTFISVLLVCSHAGSVDKGASKLHVNVVLAEISANKLLQSDPDNYFLSSSTYATA</sequence>
<organism evidence="2">
    <name type="scientific">Solanum chilense</name>
    <name type="common">Tomato</name>
    <name type="synonym">Lycopersicon chilense</name>
    <dbReference type="NCBI Taxonomy" id="4083"/>
    <lineage>
        <taxon>Eukaryota</taxon>
        <taxon>Viridiplantae</taxon>
        <taxon>Streptophyta</taxon>
        <taxon>Embryophyta</taxon>
        <taxon>Tracheophyta</taxon>
        <taxon>Spermatophyta</taxon>
        <taxon>Magnoliopsida</taxon>
        <taxon>eudicotyledons</taxon>
        <taxon>Gunneridae</taxon>
        <taxon>Pentapetalae</taxon>
        <taxon>asterids</taxon>
        <taxon>lamiids</taxon>
        <taxon>Solanales</taxon>
        <taxon>Solanaceae</taxon>
        <taxon>Solanoideae</taxon>
        <taxon>Solaneae</taxon>
        <taxon>Solanum</taxon>
        <taxon>Solanum subgen. Lycopersicon</taxon>
    </lineage>
</organism>
<comment type="caution">
    <text evidence="2">The sequence shown here is derived from an EMBL/GenBank/DDBJ whole genome shotgun (WGS) entry which is preliminary data.</text>
</comment>
<gene>
    <name evidence="2" type="ORF">EJD97_019535</name>
</gene>
<reference evidence="2" key="1">
    <citation type="submission" date="2019-05" db="EMBL/GenBank/DDBJ databases">
        <title>The de novo reference genome and transcriptome assemblies of the wild tomato species Solanum chilense.</title>
        <authorList>
            <person name="Stam R."/>
            <person name="Nosenko T."/>
            <person name="Hoerger A.C."/>
            <person name="Stephan W."/>
            <person name="Seidel M.A."/>
            <person name="Kuhn J.M.M."/>
            <person name="Haberer G."/>
            <person name="Tellier A."/>
        </authorList>
    </citation>
    <scope>NUCLEOTIDE SEQUENCE</scope>
    <source>
        <tissue evidence="2">Mature leaves</tissue>
    </source>
</reference>
<dbReference type="EMBL" id="RXGB01055228">
    <property type="protein sequence ID" value="TMW80472.1"/>
    <property type="molecule type" value="Genomic_DNA"/>
</dbReference>
<feature type="signal peptide" evidence="1">
    <location>
        <begin position="1"/>
        <end position="23"/>
    </location>
</feature>
<evidence type="ECO:0000313" key="2">
    <source>
        <dbReference type="EMBL" id="TMW80472.1"/>
    </source>
</evidence>
<protein>
    <submittedName>
        <fullName evidence="2">Uncharacterized protein</fullName>
    </submittedName>
</protein>
<proteinExistence type="predicted"/>
<accession>A0A6N2ADQ0</accession>
<name>A0A6N2ADQ0_SOLCI</name>
<evidence type="ECO:0000256" key="1">
    <source>
        <dbReference type="SAM" id="SignalP"/>
    </source>
</evidence>
<feature type="non-terminal residue" evidence="2">
    <location>
        <position position="65"/>
    </location>
</feature>
<dbReference type="AlphaFoldDB" id="A0A6N2ADQ0"/>
<keyword evidence="1" id="KW-0732">Signal</keyword>
<feature type="chain" id="PRO_5026717033" evidence="1">
    <location>
        <begin position="24"/>
        <end position="65"/>
    </location>
</feature>